<feature type="compositionally biased region" description="Basic and acidic residues" evidence="1">
    <location>
        <begin position="208"/>
        <end position="220"/>
    </location>
</feature>
<dbReference type="OrthoDB" id="1931904at2759"/>
<comment type="caution">
    <text evidence="4">The sequence shown here is derived from an EMBL/GenBank/DDBJ whole genome shotgun (WGS) entry which is preliminary data.</text>
</comment>
<name>A0A8K0MIW7_9ROSA</name>
<keyword evidence="5" id="KW-1185">Reference proteome</keyword>
<dbReference type="AlphaFoldDB" id="A0A8K0MIW7"/>
<evidence type="ECO:0000313" key="5">
    <source>
        <dbReference type="Proteomes" id="UP000796880"/>
    </source>
</evidence>
<feature type="compositionally biased region" description="Low complexity" evidence="1">
    <location>
        <begin position="139"/>
        <end position="159"/>
    </location>
</feature>
<feature type="compositionally biased region" description="Low complexity" evidence="1">
    <location>
        <begin position="50"/>
        <end position="65"/>
    </location>
</feature>
<feature type="region of interest" description="Disordered" evidence="1">
    <location>
        <begin position="44"/>
        <end position="69"/>
    </location>
</feature>
<feature type="compositionally biased region" description="Basic and acidic residues" evidence="1">
    <location>
        <begin position="162"/>
        <end position="183"/>
    </location>
</feature>
<reference evidence="4" key="1">
    <citation type="submission" date="2020-03" db="EMBL/GenBank/DDBJ databases">
        <title>A high-quality chromosome-level genome assembly of a woody plant with both climbing and erect habits, Rhamnella rubrinervis.</title>
        <authorList>
            <person name="Lu Z."/>
            <person name="Yang Y."/>
            <person name="Zhu X."/>
            <person name="Sun Y."/>
        </authorList>
    </citation>
    <scope>NUCLEOTIDE SEQUENCE</scope>
    <source>
        <strain evidence="4">BYM</strain>
        <tissue evidence="4">Leaf</tissue>
    </source>
</reference>
<feature type="transmembrane region" description="Helical" evidence="2">
    <location>
        <begin position="20"/>
        <end position="42"/>
    </location>
</feature>
<organism evidence="4 5">
    <name type="scientific">Rhamnella rubrinervis</name>
    <dbReference type="NCBI Taxonomy" id="2594499"/>
    <lineage>
        <taxon>Eukaryota</taxon>
        <taxon>Viridiplantae</taxon>
        <taxon>Streptophyta</taxon>
        <taxon>Embryophyta</taxon>
        <taxon>Tracheophyta</taxon>
        <taxon>Spermatophyta</taxon>
        <taxon>Magnoliopsida</taxon>
        <taxon>eudicotyledons</taxon>
        <taxon>Gunneridae</taxon>
        <taxon>Pentapetalae</taxon>
        <taxon>rosids</taxon>
        <taxon>fabids</taxon>
        <taxon>Rosales</taxon>
        <taxon>Rhamnaceae</taxon>
        <taxon>rhamnoid group</taxon>
        <taxon>Rhamneae</taxon>
        <taxon>Rhamnella</taxon>
    </lineage>
</organism>
<gene>
    <name evidence="4" type="ORF">FNV43_RR12718</name>
</gene>
<dbReference type="Proteomes" id="UP000796880">
    <property type="component" value="Unassembled WGS sequence"/>
</dbReference>
<keyword evidence="2" id="KW-0472">Membrane</keyword>
<dbReference type="PANTHER" id="PTHR33098">
    <property type="entry name" value="COTTON FIBER (DUF761)"/>
    <property type="match status" value="1"/>
</dbReference>
<keyword evidence="2" id="KW-0812">Transmembrane</keyword>
<evidence type="ECO:0000313" key="4">
    <source>
        <dbReference type="EMBL" id="KAF3447532.1"/>
    </source>
</evidence>
<feature type="compositionally biased region" description="Basic and acidic residues" evidence="1">
    <location>
        <begin position="243"/>
        <end position="271"/>
    </location>
</feature>
<dbReference type="Pfam" id="PF14364">
    <property type="entry name" value="DUF4408"/>
    <property type="match status" value="1"/>
</dbReference>
<feature type="domain" description="DUF4408" evidence="3">
    <location>
        <begin position="10"/>
        <end position="41"/>
    </location>
</feature>
<dbReference type="PANTHER" id="PTHR33098:SF53">
    <property type="entry name" value="OS05G0540900 PROTEIN"/>
    <property type="match status" value="1"/>
</dbReference>
<sequence length="308" mass="35565">MFEESVSSLPSIWASVNSWFTPTVLFVLLNLMIGTIAITSGLNTQKHHGQQQQQHEPQERPQAQELARSPSVLQRLKSINFYNYRSQEPDTAFQKAAESDNNYAFRHTHEDDEQTQQYLRSPSFLQKLKSISLQNYISQEFSSRSQSSTSTTTLRETQQPETHFHFEQTFEQEQPKEEQREEEHEQIEEEEDQVQSLDEIYGQLKGDQVSRTKSDTKPRSGEVPTKLAKKMKKSASAKSAFAHFEENEAVESRRPATVREGKPKATEADEEVDAKADDFINKFKQQLKLQRLDSIMRYKETINRGSGK</sequence>
<accession>A0A8K0MIW7</accession>
<dbReference type="EMBL" id="VOIH02000005">
    <property type="protein sequence ID" value="KAF3447532.1"/>
    <property type="molecule type" value="Genomic_DNA"/>
</dbReference>
<proteinExistence type="predicted"/>
<keyword evidence="2" id="KW-1133">Transmembrane helix</keyword>
<dbReference type="InterPro" id="IPR025520">
    <property type="entry name" value="DUF4408"/>
</dbReference>
<dbReference type="InterPro" id="IPR008480">
    <property type="entry name" value="DUF761_pln"/>
</dbReference>
<dbReference type="Pfam" id="PF05553">
    <property type="entry name" value="DUF761"/>
    <property type="match status" value="1"/>
</dbReference>
<feature type="region of interest" description="Disordered" evidence="1">
    <location>
        <begin position="139"/>
        <end position="271"/>
    </location>
</feature>
<protein>
    <recommendedName>
        <fullName evidence="3">DUF4408 domain-containing protein</fullName>
    </recommendedName>
</protein>
<evidence type="ECO:0000259" key="3">
    <source>
        <dbReference type="Pfam" id="PF14364"/>
    </source>
</evidence>
<evidence type="ECO:0000256" key="2">
    <source>
        <dbReference type="SAM" id="Phobius"/>
    </source>
</evidence>
<feature type="compositionally biased region" description="Acidic residues" evidence="1">
    <location>
        <begin position="184"/>
        <end position="193"/>
    </location>
</feature>
<evidence type="ECO:0000256" key="1">
    <source>
        <dbReference type="SAM" id="MobiDB-lite"/>
    </source>
</evidence>